<dbReference type="OrthoDB" id="3904016at2759"/>
<dbReference type="Proteomes" id="UP000799424">
    <property type="component" value="Unassembled WGS sequence"/>
</dbReference>
<name>A0A6A7AA73_9PLEO</name>
<feature type="region of interest" description="Disordered" evidence="1">
    <location>
        <begin position="66"/>
        <end position="93"/>
    </location>
</feature>
<feature type="compositionally biased region" description="Basic and acidic residues" evidence="1">
    <location>
        <begin position="84"/>
        <end position="93"/>
    </location>
</feature>
<keyword evidence="3" id="KW-1185">Reference proteome</keyword>
<feature type="non-terminal residue" evidence="2">
    <location>
        <position position="229"/>
    </location>
</feature>
<sequence length="229" mass="26298">MEYPTQALSHFSGFFLQSFVSADRYSVWNVDVARLQHEKDVLENGLANCVTYLHFLRKRQARNDRLLNFDPQPPRKKRKKIQQNKRELDKEIKNRERDEQAFLNNLRSCKANMYITGDYSCTPTELSPMVADYASSTTQCSYEESGPMEISWTGWTDDAATSPFARHRIDSDFTKQIAPDELNDIPEEDTMTVHGMESPPSLFRNVVADIPHAPYLRSPLSPAATTFEP</sequence>
<gene>
    <name evidence="2" type="ORF">CC86DRAFT_260482</name>
</gene>
<organism evidence="2 3">
    <name type="scientific">Ophiobolus disseminans</name>
    <dbReference type="NCBI Taxonomy" id="1469910"/>
    <lineage>
        <taxon>Eukaryota</taxon>
        <taxon>Fungi</taxon>
        <taxon>Dikarya</taxon>
        <taxon>Ascomycota</taxon>
        <taxon>Pezizomycotina</taxon>
        <taxon>Dothideomycetes</taxon>
        <taxon>Pleosporomycetidae</taxon>
        <taxon>Pleosporales</taxon>
        <taxon>Pleosporineae</taxon>
        <taxon>Phaeosphaeriaceae</taxon>
        <taxon>Ophiobolus</taxon>
    </lineage>
</organism>
<accession>A0A6A7AA73</accession>
<dbReference type="AlphaFoldDB" id="A0A6A7AA73"/>
<feature type="compositionally biased region" description="Basic residues" evidence="1">
    <location>
        <begin position="74"/>
        <end position="83"/>
    </location>
</feature>
<dbReference type="EMBL" id="MU006221">
    <property type="protein sequence ID" value="KAF2829515.1"/>
    <property type="molecule type" value="Genomic_DNA"/>
</dbReference>
<reference evidence="2" key="1">
    <citation type="journal article" date="2020" name="Stud. Mycol.">
        <title>101 Dothideomycetes genomes: a test case for predicting lifestyles and emergence of pathogens.</title>
        <authorList>
            <person name="Haridas S."/>
            <person name="Albert R."/>
            <person name="Binder M."/>
            <person name="Bloem J."/>
            <person name="Labutti K."/>
            <person name="Salamov A."/>
            <person name="Andreopoulos B."/>
            <person name="Baker S."/>
            <person name="Barry K."/>
            <person name="Bills G."/>
            <person name="Bluhm B."/>
            <person name="Cannon C."/>
            <person name="Castanera R."/>
            <person name="Culley D."/>
            <person name="Daum C."/>
            <person name="Ezra D."/>
            <person name="Gonzalez J."/>
            <person name="Henrissat B."/>
            <person name="Kuo A."/>
            <person name="Liang C."/>
            <person name="Lipzen A."/>
            <person name="Lutzoni F."/>
            <person name="Magnuson J."/>
            <person name="Mondo S."/>
            <person name="Nolan M."/>
            <person name="Ohm R."/>
            <person name="Pangilinan J."/>
            <person name="Park H.-J."/>
            <person name="Ramirez L."/>
            <person name="Alfaro M."/>
            <person name="Sun H."/>
            <person name="Tritt A."/>
            <person name="Yoshinaga Y."/>
            <person name="Zwiers L.-H."/>
            <person name="Turgeon B."/>
            <person name="Goodwin S."/>
            <person name="Spatafora J."/>
            <person name="Crous P."/>
            <person name="Grigoriev I."/>
        </authorList>
    </citation>
    <scope>NUCLEOTIDE SEQUENCE</scope>
    <source>
        <strain evidence="2">CBS 113818</strain>
    </source>
</reference>
<proteinExistence type="predicted"/>
<evidence type="ECO:0000313" key="2">
    <source>
        <dbReference type="EMBL" id="KAF2829515.1"/>
    </source>
</evidence>
<evidence type="ECO:0000313" key="3">
    <source>
        <dbReference type="Proteomes" id="UP000799424"/>
    </source>
</evidence>
<evidence type="ECO:0000256" key="1">
    <source>
        <dbReference type="SAM" id="MobiDB-lite"/>
    </source>
</evidence>
<protein>
    <submittedName>
        <fullName evidence="2">Uncharacterized protein</fullName>
    </submittedName>
</protein>